<feature type="domain" description="SCAN box" evidence="4">
    <location>
        <begin position="28"/>
        <end position="90"/>
    </location>
</feature>
<dbReference type="Pfam" id="PF02023">
    <property type="entry name" value="SCAN"/>
    <property type="match status" value="1"/>
</dbReference>
<evidence type="ECO:0000256" key="2">
    <source>
        <dbReference type="PROSITE-ProRule" id="PRU00047"/>
    </source>
</evidence>
<dbReference type="PANTHER" id="PTHR46888">
    <property type="entry name" value="ZINC KNUCKLE DOMAINCONTAINING PROTEIN-RELATED"/>
    <property type="match status" value="1"/>
</dbReference>
<dbReference type="InterPro" id="IPR021109">
    <property type="entry name" value="Peptidase_aspartic_dom_sf"/>
</dbReference>
<keyword evidence="2" id="KW-0863">Zinc-finger</keyword>
<dbReference type="PROSITE" id="PS50994">
    <property type="entry name" value="INTEGRASE"/>
    <property type="match status" value="1"/>
</dbReference>
<feature type="domain" description="Integrase catalytic" evidence="5">
    <location>
        <begin position="484"/>
        <end position="583"/>
    </location>
</feature>
<dbReference type="Gene3D" id="1.10.340.70">
    <property type="match status" value="1"/>
</dbReference>
<dbReference type="PANTHER" id="PTHR46888:SF1">
    <property type="entry name" value="RIBONUCLEASE H"/>
    <property type="match status" value="1"/>
</dbReference>
<dbReference type="GO" id="GO:0008270">
    <property type="term" value="F:zinc ion binding"/>
    <property type="evidence" value="ECO:0007669"/>
    <property type="project" value="UniProtKB-KW"/>
</dbReference>
<organism evidence="6 7">
    <name type="scientific">Betta splendens</name>
    <name type="common">Siamese fighting fish</name>
    <dbReference type="NCBI Taxonomy" id="158456"/>
    <lineage>
        <taxon>Eukaryota</taxon>
        <taxon>Metazoa</taxon>
        <taxon>Chordata</taxon>
        <taxon>Craniata</taxon>
        <taxon>Vertebrata</taxon>
        <taxon>Euteleostomi</taxon>
        <taxon>Actinopterygii</taxon>
        <taxon>Neopterygii</taxon>
        <taxon>Teleostei</taxon>
        <taxon>Neoteleostei</taxon>
        <taxon>Acanthomorphata</taxon>
        <taxon>Anabantaria</taxon>
        <taxon>Anabantiformes</taxon>
        <taxon>Anabantoidei</taxon>
        <taxon>Osphronemidae</taxon>
        <taxon>Betta</taxon>
    </lineage>
</organism>
<dbReference type="Pfam" id="PF17921">
    <property type="entry name" value="Integrase_H2C2"/>
    <property type="match status" value="1"/>
</dbReference>
<dbReference type="CDD" id="cd00303">
    <property type="entry name" value="retropepsin_like"/>
    <property type="match status" value="1"/>
</dbReference>
<dbReference type="Pfam" id="PF00665">
    <property type="entry name" value="rve"/>
    <property type="match status" value="1"/>
</dbReference>
<dbReference type="Gene3D" id="3.30.420.10">
    <property type="entry name" value="Ribonuclease H-like superfamily/Ribonuclease H"/>
    <property type="match status" value="1"/>
</dbReference>
<dbReference type="InterPro" id="IPR012337">
    <property type="entry name" value="RNaseH-like_sf"/>
</dbReference>
<dbReference type="KEGG" id="bspl:121201710"/>
<gene>
    <name evidence="7" type="primary">LOC121201710</name>
</gene>
<dbReference type="AlphaFoldDB" id="A0A8M1H2K6"/>
<dbReference type="InterPro" id="IPR003309">
    <property type="entry name" value="SCAN_dom"/>
</dbReference>
<dbReference type="Proteomes" id="UP000515150">
    <property type="component" value="Chromosome 16"/>
</dbReference>
<keyword evidence="2" id="KW-0862">Zinc</keyword>
<dbReference type="PROSITE" id="PS50158">
    <property type="entry name" value="ZF_CCHC"/>
    <property type="match status" value="1"/>
</dbReference>
<feature type="domain" description="CCHC-type" evidence="3">
    <location>
        <begin position="150"/>
        <end position="165"/>
    </location>
</feature>
<reference evidence="7" key="1">
    <citation type="submission" date="2025-08" db="UniProtKB">
        <authorList>
            <consortium name="RefSeq"/>
        </authorList>
    </citation>
    <scope>IDENTIFICATION</scope>
</reference>
<dbReference type="OrthoDB" id="6761011at2759"/>
<dbReference type="Pfam" id="PF00098">
    <property type="entry name" value="zf-CCHC"/>
    <property type="match status" value="1"/>
</dbReference>
<dbReference type="SUPFAM" id="SSF50630">
    <property type="entry name" value="Acid proteases"/>
    <property type="match status" value="1"/>
</dbReference>
<dbReference type="InterPro" id="IPR001878">
    <property type="entry name" value="Znf_CCHC"/>
</dbReference>
<dbReference type="InterPro" id="IPR041588">
    <property type="entry name" value="Integrase_H2C2"/>
</dbReference>
<protein>
    <recommendedName>
        <fullName evidence="1">Gypsy retrotransposon integrase-like protein 1</fullName>
    </recommendedName>
</protein>
<sequence>MTSIQRQRFRSLHVENEETPRELCEETPRELYVRLKELYGKWVQPKDKTTEEISEIMILEQYLRMLSPELQVWIKEHDPRTASKAASLADMFVAARPKNRSWAYKSWKTAKDDQRPGLEHQDMLLAGGKPPVKENQTLKGLSRGSKGPVCYLCGQEGHIKPRCPQNIVNMTQICCVPRKEVVEEQRSQYPLKTITVEIDGRALQALIDTGSTQTLVRRQYVPPHAISTDDTIPVCCVHGDERTYPIAEVYIKVDGQMYLLKVGITDNLPFPVVLGHDLPTLVDLINPVRVCNAVMTRAQAKERMDSPGKALQELPFYDAQIEAGVVKAHTSRRQRRQERFRHTVVAPTGAIPELPRGFELPENICELQQQDASLAGCLRKASKCAEDDLDMEGYCIQEGILYRCHKSVRQLMVPKVARDIILALGHSVPWAGHLGKHKTAERIQRHFPWPGLRKDVAQFCRSCPQCQQTSPQLPSKAPLHPLPVIGTPFLRLGMDVMGPVERSKAGNRFMLVITDYATRYPEVFPLRSIKAKPVAFCLVQFFSRVGFPQEILTDQGTNFMSKLLKDVYQLLGIWGERTTPYHP</sequence>
<dbReference type="SMART" id="SM00431">
    <property type="entry name" value="SCAN"/>
    <property type="match status" value="1"/>
</dbReference>
<dbReference type="GeneID" id="121201710"/>
<dbReference type="Gene3D" id="2.40.70.10">
    <property type="entry name" value="Acid Proteases"/>
    <property type="match status" value="1"/>
</dbReference>
<evidence type="ECO:0000259" key="3">
    <source>
        <dbReference type="PROSITE" id="PS50158"/>
    </source>
</evidence>
<dbReference type="SUPFAM" id="SSF53098">
    <property type="entry name" value="Ribonuclease H-like"/>
    <property type="match status" value="1"/>
</dbReference>
<dbReference type="SUPFAM" id="SSF47353">
    <property type="entry name" value="Retrovirus capsid dimerization domain-like"/>
    <property type="match status" value="1"/>
</dbReference>
<name>A0A8M1H2K6_BETSP</name>
<dbReference type="InterPro" id="IPR001584">
    <property type="entry name" value="Integrase_cat-core"/>
</dbReference>
<dbReference type="InterPro" id="IPR036397">
    <property type="entry name" value="RNaseH_sf"/>
</dbReference>
<evidence type="ECO:0000313" key="6">
    <source>
        <dbReference type="Proteomes" id="UP000515150"/>
    </source>
</evidence>
<dbReference type="SMART" id="SM00343">
    <property type="entry name" value="ZnF_C2HC"/>
    <property type="match status" value="1"/>
</dbReference>
<keyword evidence="6" id="KW-1185">Reference proteome</keyword>
<evidence type="ECO:0000259" key="5">
    <source>
        <dbReference type="PROSITE" id="PS50994"/>
    </source>
</evidence>
<keyword evidence="2" id="KW-0479">Metal-binding</keyword>
<evidence type="ECO:0000313" key="7">
    <source>
        <dbReference type="RefSeq" id="XP_040923722.1"/>
    </source>
</evidence>
<dbReference type="RefSeq" id="XP_040923722.1">
    <property type="nucleotide sequence ID" value="XM_041067788.2"/>
</dbReference>
<evidence type="ECO:0000259" key="4">
    <source>
        <dbReference type="PROSITE" id="PS50804"/>
    </source>
</evidence>
<dbReference type="Gene3D" id="1.10.4020.10">
    <property type="entry name" value="DNA breaking-rejoining enzymes"/>
    <property type="match status" value="1"/>
</dbReference>
<dbReference type="PROSITE" id="PS50804">
    <property type="entry name" value="SCAN_BOX"/>
    <property type="match status" value="1"/>
</dbReference>
<accession>A0A8M1H2K6</accession>
<dbReference type="InterPro" id="IPR038269">
    <property type="entry name" value="SCAN_sf"/>
</dbReference>
<proteinExistence type="predicted"/>
<dbReference type="FunFam" id="1.10.340.70:FF:000001">
    <property type="entry name" value="Retrovirus-related Pol polyprotein from transposon gypsy-like Protein"/>
    <property type="match status" value="1"/>
</dbReference>
<dbReference type="SUPFAM" id="SSF57756">
    <property type="entry name" value="Retrovirus zinc finger-like domains"/>
    <property type="match status" value="1"/>
</dbReference>
<dbReference type="InterPro" id="IPR036875">
    <property type="entry name" value="Znf_CCHC_sf"/>
</dbReference>
<evidence type="ECO:0000256" key="1">
    <source>
        <dbReference type="ARBA" id="ARBA00039658"/>
    </source>
</evidence>
<dbReference type="GO" id="GO:0003676">
    <property type="term" value="F:nucleic acid binding"/>
    <property type="evidence" value="ECO:0007669"/>
    <property type="project" value="InterPro"/>
</dbReference>
<dbReference type="GO" id="GO:0015074">
    <property type="term" value="P:DNA integration"/>
    <property type="evidence" value="ECO:0007669"/>
    <property type="project" value="InterPro"/>
</dbReference>
<dbReference type="CDD" id="cd07936">
    <property type="entry name" value="SCAN"/>
    <property type="match status" value="1"/>
</dbReference>